<evidence type="ECO:0000313" key="2">
    <source>
        <dbReference type="EMBL" id="ANS31288.1"/>
    </source>
</evidence>
<dbReference type="AlphaFoldDB" id="A0A1B1KFB8"/>
<sequence>MERLIPGTVGVEGVNDTLARRPVPCCHGLTETALIGRRGSAAPESRAVRIADGTWFGGVVVAGALCEAAVRQTADSLSVLGSDLGHRGEGGAQSMDSSLRQMVPPEEYAFVFFYDGGKPAIKSPSARAQVDANLAAIHRVDLAIHGRGGHQTVDDAGQRRTVRSGPDNQVRHRQTALSSEGLEHQPVIEGKPVGFECRVDIGSQASRRAGQRRRQGLRPILVRDLSLRHLDPPLLPELHS</sequence>
<accession>A0A1B1KFB8</accession>
<name>A0A1B1KFB8_RHOOP</name>
<gene>
    <name evidence="2" type="ORF">R1CP_33325</name>
</gene>
<dbReference type="Proteomes" id="UP000186108">
    <property type="component" value="Chromosome"/>
</dbReference>
<evidence type="ECO:0000256" key="1">
    <source>
        <dbReference type="SAM" id="MobiDB-lite"/>
    </source>
</evidence>
<proteinExistence type="predicted"/>
<evidence type="ECO:0000313" key="3">
    <source>
        <dbReference type="Proteomes" id="UP000186108"/>
    </source>
</evidence>
<reference evidence="2 3" key="1">
    <citation type="submission" date="2014-07" db="EMBL/GenBank/DDBJ databases">
        <authorList>
            <person name="Zhang J.E."/>
            <person name="Yang H."/>
            <person name="Guo J."/>
            <person name="Deng Z."/>
            <person name="Luo H."/>
            <person name="Luo M."/>
            <person name="Zhao B."/>
        </authorList>
    </citation>
    <scope>NUCLEOTIDE SEQUENCE [LARGE SCALE GENOMIC DNA]</scope>
    <source>
        <strain evidence="2 3">1CP</strain>
    </source>
</reference>
<feature type="region of interest" description="Disordered" evidence="1">
    <location>
        <begin position="148"/>
        <end position="167"/>
    </location>
</feature>
<dbReference type="EMBL" id="CP009111">
    <property type="protein sequence ID" value="ANS31288.1"/>
    <property type="molecule type" value="Genomic_DNA"/>
</dbReference>
<organism evidence="2 3">
    <name type="scientific">Rhodococcus opacus</name>
    <name type="common">Nocardia opaca</name>
    <dbReference type="NCBI Taxonomy" id="37919"/>
    <lineage>
        <taxon>Bacteria</taxon>
        <taxon>Bacillati</taxon>
        <taxon>Actinomycetota</taxon>
        <taxon>Actinomycetes</taxon>
        <taxon>Mycobacteriales</taxon>
        <taxon>Nocardiaceae</taxon>
        <taxon>Rhodococcus</taxon>
    </lineage>
</organism>
<protein>
    <submittedName>
        <fullName evidence="2">Uncharacterized protein</fullName>
    </submittedName>
</protein>